<keyword evidence="7" id="KW-1185">Reference proteome</keyword>
<evidence type="ECO:0000256" key="2">
    <source>
        <dbReference type="ARBA" id="ARBA00022576"/>
    </source>
</evidence>
<evidence type="ECO:0000256" key="4">
    <source>
        <dbReference type="ARBA" id="ARBA00022898"/>
    </source>
</evidence>
<accession>A0ABT8KMA1</accession>
<evidence type="ECO:0000256" key="1">
    <source>
        <dbReference type="ARBA" id="ARBA00001933"/>
    </source>
</evidence>
<dbReference type="PANTHER" id="PTHR43807:SF20">
    <property type="entry name" value="FI04487P"/>
    <property type="match status" value="1"/>
</dbReference>
<dbReference type="Pfam" id="PF00155">
    <property type="entry name" value="Aminotran_1_2"/>
    <property type="match status" value="1"/>
</dbReference>
<reference evidence="6" key="1">
    <citation type="submission" date="2023-06" db="EMBL/GenBank/DDBJ databases">
        <title>Genomic of Parafulvivirga corallium.</title>
        <authorList>
            <person name="Wang G."/>
        </authorList>
    </citation>
    <scope>NUCLEOTIDE SEQUENCE</scope>
    <source>
        <strain evidence="6">BMA10</strain>
    </source>
</reference>
<keyword evidence="4" id="KW-0663">Pyridoxal phosphate</keyword>
<sequence length="363" mass="41168">MSKMAADHNAINLSQGFPNFDIDQGLIELVANYMKKGYNQYAPMQGLPVLRQNISRKIKSLYDKDIDPDSEITISDGATEALFSTISAIIEKDDEVIVFEPAYDSYVPAITLNGGIPVYVSLKVPDFSIDWDEVKAKISDKTKLIIINTPNNPTGAILSKEDMQILSDIVDGTDILIISDEVYEHIVFDGYKHESILKYDTLKERGVAIFSFGKTFHATGWKMGYSVAPDWLTAEIRKVHQYVTFSVNTPVQWAIADYLEDATHYLGLGPFYQKKRDLFLKLTNDSRLDPIVSRGTYFQLFSYKGISLEADMEIAERITKDYGVASIPISVFYHNRTDHKYLRFCFAKKDETLERAADILCRI</sequence>
<dbReference type="InterPro" id="IPR015422">
    <property type="entry name" value="PyrdxlP-dep_Trfase_small"/>
</dbReference>
<proteinExistence type="predicted"/>
<comment type="cofactor">
    <cofactor evidence="1">
        <name>pyridoxal 5'-phosphate</name>
        <dbReference type="ChEBI" id="CHEBI:597326"/>
    </cofactor>
</comment>
<dbReference type="NCBIfam" id="NF006569">
    <property type="entry name" value="PRK09082.1"/>
    <property type="match status" value="1"/>
</dbReference>
<dbReference type="InterPro" id="IPR051326">
    <property type="entry name" value="Kynurenine-oxoglutarate_AT"/>
</dbReference>
<dbReference type="CDD" id="cd00609">
    <property type="entry name" value="AAT_like"/>
    <property type="match status" value="1"/>
</dbReference>
<comment type="caution">
    <text evidence="6">The sequence shown here is derived from an EMBL/GenBank/DDBJ whole genome shotgun (WGS) entry which is preliminary data.</text>
</comment>
<keyword evidence="3" id="KW-0808">Transferase</keyword>
<evidence type="ECO:0000256" key="3">
    <source>
        <dbReference type="ARBA" id="ARBA00022679"/>
    </source>
</evidence>
<dbReference type="InterPro" id="IPR004839">
    <property type="entry name" value="Aminotransferase_I/II_large"/>
</dbReference>
<dbReference type="Gene3D" id="3.90.1150.10">
    <property type="entry name" value="Aspartate Aminotransferase, domain 1"/>
    <property type="match status" value="1"/>
</dbReference>
<keyword evidence="2 6" id="KW-0032">Aminotransferase</keyword>
<protein>
    <submittedName>
        <fullName evidence="6">Methionine aminotransferase</fullName>
    </submittedName>
</protein>
<evidence type="ECO:0000313" key="6">
    <source>
        <dbReference type="EMBL" id="MDN5201849.1"/>
    </source>
</evidence>
<organism evidence="6 7">
    <name type="scientific">Splendidivirga corallicola</name>
    <dbReference type="NCBI Taxonomy" id="3051826"/>
    <lineage>
        <taxon>Bacteria</taxon>
        <taxon>Pseudomonadati</taxon>
        <taxon>Bacteroidota</taxon>
        <taxon>Cytophagia</taxon>
        <taxon>Cytophagales</taxon>
        <taxon>Splendidivirgaceae</taxon>
        <taxon>Splendidivirga</taxon>
    </lineage>
</organism>
<gene>
    <name evidence="6" type="ORF">QQ008_10760</name>
</gene>
<dbReference type="InterPro" id="IPR015424">
    <property type="entry name" value="PyrdxlP-dep_Trfase"/>
</dbReference>
<dbReference type="InterPro" id="IPR015421">
    <property type="entry name" value="PyrdxlP-dep_Trfase_major"/>
</dbReference>
<dbReference type="EMBL" id="JAUJEA010000003">
    <property type="protein sequence ID" value="MDN5201849.1"/>
    <property type="molecule type" value="Genomic_DNA"/>
</dbReference>
<evidence type="ECO:0000259" key="5">
    <source>
        <dbReference type="Pfam" id="PF00155"/>
    </source>
</evidence>
<dbReference type="SUPFAM" id="SSF53383">
    <property type="entry name" value="PLP-dependent transferases"/>
    <property type="match status" value="1"/>
</dbReference>
<name>A0ABT8KMA1_9BACT</name>
<dbReference type="Proteomes" id="UP001172082">
    <property type="component" value="Unassembled WGS sequence"/>
</dbReference>
<dbReference type="PANTHER" id="PTHR43807">
    <property type="entry name" value="FI04487P"/>
    <property type="match status" value="1"/>
</dbReference>
<dbReference type="Gene3D" id="3.40.640.10">
    <property type="entry name" value="Type I PLP-dependent aspartate aminotransferase-like (Major domain)"/>
    <property type="match status" value="1"/>
</dbReference>
<feature type="domain" description="Aminotransferase class I/classII large" evidence="5">
    <location>
        <begin position="10"/>
        <end position="359"/>
    </location>
</feature>
<evidence type="ECO:0000313" key="7">
    <source>
        <dbReference type="Proteomes" id="UP001172082"/>
    </source>
</evidence>
<dbReference type="GO" id="GO:0008483">
    <property type="term" value="F:transaminase activity"/>
    <property type="evidence" value="ECO:0007669"/>
    <property type="project" value="UniProtKB-KW"/>
</dbReference>